<evidence type="ECO:0000259" key="7">
    <source>
        <dbReference type="Pfam" id="PF05699"/>
    </source>
</evidence>
<protein>
    <recommendedName>
        <fullName evidence="7">HAT C-terminal dimerisation domain-containing protein</fullName>
    </recommendedName>
</protein>
<proteinExistence type="predicted"/>
<keyword evidence="3" id="KW-0863">Zinc-finger</keyword>
<dbReference type="InterPro" id="IPR012337">
    <property type="entry name" value="RNaseH-like_sf"/>
</dbReference>
<dbReference type="GO" id="GO:0046983">
    <property type="term" value="F:protein dimerization activity"/>
    <property type="evidence" value="ECO:0007669"/>
    <property type="project" value="InterPro"/>
</dbReference>
<evidence type="ECO:0000256" key="1">
    <source>
        <dbReference type="ARBA" id="ARBA00004123"/>
    </source>
</evidence>
<comment type="caution">
    <text evidence="8">The sequence shown here is derived from an EMBL/GenBank/DDBJ whole genome shotgun (WGS) entry which is preliminary data.</text>
</comment>
<dbReference type="Proteomes" id="UP000029665">
    <property type="component" value="Unassembled WGS sequence"/>
</dbReference>
<keyword evidence="9" id="KW-1185">Reference proteome</keyword>
<dbReference type="GO" id="GO:0008270">
    <property type="term" value="F:zinc ion binding"/>
    <property type="evidence" value="ECO:0007669"/>
    <property type="project" value="UniProtKB-KW"/>
</dbReference>
<sequence length="1119" mass="124466">MASKDAVAALVGGLVNSLPSLPETIPLATKTDKIFQIMTTVSGDTPWETLNRRFDILFGEDCRDAEGRLLHVRRGPHGLDLICQYLQEFLGSTAPEEVPFESLEVKVRRLSEEVRILGKKQTEPAQGSVMTNSKSSGLKLRIPRPNPALARPGTSNVQPGVVPGRTASIAAVVEAENTSVSNAGYSTLDQEAQQNMSKAGDSEMGTPKTAKPKVAARATAKVKQSALDIFLKGPLCNIIQLLGDDEEDKSYKPPRQPRAASVDSDHSPERIFDSDGNEIVDDTVTPKIRPKRKAAVVIDDSSASEPDEAETPQTRRARSRTRNCTSSGKYKRPARPKKKGKHHEKPEVLVVTSSEESDGQGALRKVEDNEAARSSKLKRGPVNSSLRHWHGPVPIRDRKTGPRWQFKCRYCSATRTVKRTVGGDDPHFKDEPRQPALANLASHLREDHPDALKGDKPAEDGNTAVDHGYTLASAKLMAQFLAEGELNPAVVPTQKGFYRVFAAWILDEDLPFTTGESLSLARLFKYLKIKFVLPSDTTVRNVLAQIFIDMHAKVVREFTRVKSKIAYSTDTWTTRQMVFTFAGTLAHFIDDDWTLIERLVDFYHIQDDEHQGREGARAFVNLLLLKRYGIHFNPENGRIRCIAHVINLVVQKILHTLNEADDPALADYYELWNKHLPFHYDPDADDSANNHSAEPPRAATQHEGNGGNTSCHPVGTASGPDSESEMGTDDEDDIILLGLGDDNSWEGKSALQKLRLIVNKVVSSPQRRSTFRKVAAEVYSAQTPENARRRQLMVIRDVPTRWNYTHAMIERGILLREAIDTWIFKTRELRTLLLGESEWATLQQLCDILKIFTKVTKEMSRANQPTLPFVLPLYEQMRHSLEEYARDELLAPPFRNAAAAGLAKLNQYYSEAKSSQYTIIATVLHPSLRVKWFNKLGNDFVPRAEALFKHAFEGYTASFPRKDPVPTPPSESVSNSKDDDFLLEVIGPMEGSPASSQATSVSAPDHAQADAESELDRYLAGEGGPGQLRMPLTWWKENACRFPIIARMARDFLAIPATSVSVERLFSSSRHLCTDVRASFKARTVTEAMCVKHWIRAGLLDIDARPPEPRCTTSVHAAA</sequence>
<dbReference type="InterPro" id="IPR052035">
    <property type="entry name" value="ZnF_BED_domain_contain"/>
</dbReference>
<dbReference type="STRING" id="5643.A0A060SM76"/>
<feature type="domain" description="HAT C-terminal dimerisation" evidence="7">
    <location>
        <begin position="1030"/>
        <end position="1095"/>
    </location>
</feature>
<feature type="compositionally biased region" description="Basic residues" evidence="6">
    <location>
        <begin position="329"/>
        <end position="343"/>
    </location>
</feature>
<evidence type="ECO:0000256" key="4">
    <source>
        <dbReference type="ARBA" id="ARBA00022833"/>
    </source>
</evidence>
<feature type="region of interest" description="Disordered" evidence="6">
    <location>
        <begin position="121"/>
        <end position="140"/>
    </location>
</feature>
<evidence type="ECO:0000313" key="8">
    <source>
        <dbReference type="EMBL" id="CDO75632.1"/>
    </source>
</evidence>
<name>A0A060SM76_PYCCI</name>
<dbReference type="OrthoDB" id="3264316at2759"/>
<keyword evidence="2" id="KW-0479">Metal-binding</keyword>
<dbReference type="SUPFAM" id="SSF53098">
    <property type="entry name" value="Ribonuclease H-like"/>
    <property type="match status" value="1"/>
</dbReference>
<dbReference type="AlphaFoldDB" id="A0A060SM76"/>
<evidence type="ECO:0000313" key="9">
    <source>
        <dbReference type="Proteomes" id="UP000029665"/>
    </source>
</evidence>
<dbReference type="HOGENOM" id="CLU_284501_0_0_1"/>
<feature type="compositionally biased region" description="Basic and acidic residues" evidence="6">
    <location>
        <begin position="364"/>
        <end position="373"/>
    </location>
</feature>
<evidence type="ECO:0000256" key="3">
    <source>
        <dbReference type="ARBA" id="ARBA00022771"/>
    </source>
</evidence>
<keyword evidence="5" id="KW-0539">Nucleus</keyword>
<gene>
    <name evidence="8" type="ORF">BN946_scf184840.g15</name>
</gene>
<dbReference type="Pfam" id="PF05699">
    <property type="entry name" value="Dimer_Tnp_hAT"/>
    <property type="match status" value="1"/>
</dbReference>
<dbReference type="PANTHER" id="PTHR46481:SF10">
    <property type="entry name" value="ZINC FINGER BED DOMAIN-CONTAINING PROTEIN 39"/>
    <property type="match status" value="1"/>
</dbReference>
<reference evidence="8" key="1">
    <citation type="submission" date="2014-01" db="EMBL/GenBank/DDBJ databases">
        <title>The genome of the white-rot fungus Pycnoporus cinnabarinus: a basidiomycete model with a versatile arsenal for lignocellulosic biomass breakdown.</title>
        <authorList>
            <person name="Levasseur A."/>
            <person name="Lomascolo A."/>
            <person name="Ruiz-Duenas F.J."/>
            <person name="Uzan E."/>
            <person name="Piumi F."/>
            <person name="Kues U."/>
            <person name="Ram A.F.J."/>
            <person name="Murat C."/>
            <person name="Haon M."/>
            <person name="Benoit I."/>
            <person name="Arfi Y."/>
            <person name="Chevret D."/>
            <person name="Drula E."/>
            <person name="Kwon M.J."/>
            <person name="Gouret P."/>
            <person name="Lesage-Meessen L."/>
            <person name="Lombard V."/>
            <person name="Mariette J."/>
            <person name="Noirot C."/>
            <person name="Park J."/>
            <person name="Patyshakuliyeva A."/>
            <person name="Wieneger R.A.B."/>
            <person name="Wosten H.A.B."/>
            <person name="Martin F."/>
            <person name="Coutinho P.M."/>
            <person name="de Vries R."/>
            <person name="Martinez A.T."/>
            <person name="Klopp C."/>
            <person name="Pontarotti P."/>
            <person name="Henrissat B."/>
            <person name="Record E."/>
        </authorList>
    </citation>
    <scope>NUCLEOTIDE SEQUENCE [LARGE SCALE GENOMIC DNA]</scope>
    <source>
        <strain evidence="8">BRFM137</strain>
    </source>
</reference>
<keyword evidence="4" id="KW-0862">Zinc</keyword>
<dbReference type="EMBL" id="CCBP010000281">
    <property type="protein sequence ID" value="CDO75632.1"/>
    <property type="molecule type" value="Genomic_DNA"/>
</dbReference>
<feature type="region of interest" description="Disordered" evidence="6">
    <location>
        <begin position="247"/>
        <end position="396"/>
    </location>
</feature>
<organism evidence="8 9">
    <name type="scientific">Pycnoporus cinnabarinus</name>
    <name type="common">Cinnabar-red polypore</name>
    <name type="synonym">Trametes cinnabarina</name>
    <dbReference type="NCBI Taxonomy" id="5643"/>
    <lineage>
        <taxon>Eukaryota</taxon>
        <taxon>Fungi</taxon>
        <taxon>Dikarya</taxon>
        <taxon>Basidiomycota</taxon>
        <taxon>Agaricomycotina</taxon>
        <taxon>Agaricomycetes</taxon>
        <taxon>Polyporales</taxon>
        <taxon>Polyporaceae</taxon>
        <taxon>Trametes</taxon>
    </lineage>
</organism>
<dbReference type="InterPro" id="IPR008906">
    <property type="entry name" value="HATC_C_dom"/>
</dbReference>
<feature type="compositionally biased region" description="Basic and acidic residues" evidence="6">
    <location>
        <begin position="263"/>
        <end position="273"/>
    </location>
</feature>
<dbReference type="GO" id="GO:0005634">
    <property type="term" value="C:nucleus"/>
    <property type="evidence" value="ECO:0007669"/>
    <property type="project" value="UniProtKB-SubCell"/>
</dbReference>
<comment type="subcellular location">
    <subcellularLocation>
        <location evidence="1">Nucleus</location>
    </subcellularLocation>
</comment>
<evidence type="ECO:0000256" key="2">
    <source>
        <dbReference type="ARBA" id="ARBA00022723"/>
    </source>
</evidence>
<feature type="compositionally biased region" description="Polar residues" evidence="6">
    <location>
        <begin position="123"/>
        <end position="136"/>
    </location>
</feature>
<feature type="region of interest" description="Disordered" evidence="6">
    <location>
        <begin position="192"/>
        <end position="212"/>
    </location>
</feature>
<evidence type="ECO:0000256" key="6">
    <source>
        <dbReference type="SAM" id="MobiDB-lite"/>
    </source>
</evidence>
<dbReference type="OMA" id="YCSATRT"/>
<evidence type="ECO:0000256" key="5">
    <source>
        <dbReference type="ARBA" id="ARBA00023242"/>
    </source>
</evidence>
<dbReference type="PANTHER" id="PTHR46481">
    <property type="entry name" value="ZINC FINGER BED DOMAIN-CONTAINING PROTEIN 4"/>
    <property type="match status" value="1"/>
</dbReference>
<accession>A0A060SM76</accession>
<feature type="region of interest" description="Disordered" evidence="6">
    <location>
        <begin position="683"/>
        <end position="729"/>
    </location>
</feature>